<dbReference type="EMBL" id="CP150096">
    <property type="protein sequence ID" value="WZN45554.1"/>
    <property type="molecule type" value="Genomic_DNA"/>
</dbReference>
<keyword evidence="2" id="KW-1185">Reference proteome</keyword>
<gene>
    <name evidence="1" type="ORF">WJU22_21885</name>
</gene>
<dbReference type="RefSeq" id="WP_341840306.1">
    <property type="nucleotide sequence ID" value="NZ_CP149792.1"/>
</dbReference>
<evidence type="ECO:0000313" key="1">
    <source>
        <dbReference type="EMBL" id="WZN45554.1"/>
    </source>
</evidence>
<protein>
    <submittedName>
        <fullName evidence="1">Uncharacterized protein</fullName>
    </submittedName>
</protein>
<name>A0ABZ2Z1D2_9BACT</name>
<sequence length="207" mass="22236">MKDQTLPAREQALKLVSQALQAAFRPNPDDPEPPIGPWASLIRSAWKQSVFHSANGAVLRAIAQRHPQVWDLWGNPLGPVALNPQPLPPGDIAFSFALAQEVIDRALLLRDMAGALQPNAPGHADAIAVGLVRDFTNDYCPVPTKIVIRRKRPFPVPPDVEAGWSALEMLAVGISFTQAAESIAVPALQEALQAAGNQIMDAGLSRL</sequence>
<reference evidence="1 2" key="1">
    <citation type="submission" date="2024-03" db="EMBL/GenBank/DDBJ databases">
        <title>Chitinophaga caseinilytica sp. nov., a casein hydrolysing bacterium isolated from forest soil.</title>
        <authorList>
            <person name="Lee D.S."/>
            <person name="Han D.M."/>
            <person name="Baek J.H."/>
            <person name="Choi D.G."/>
            <person name="Jeon J.H."/>
            <person name="Jeon C.O."/>
        </authorList>
    </citation>
    <scope>NUCLEOTIDE SEQUENCE [LARGE SCALE GENOMIC DNA]</scope>
    <source>
        <strain evidence="1 2">KACC 19118</strain>
    </source>
</reference>
<proteinExistence type="predicted"/>
<accession>A0ABZ2Z1D2</accession>
<dbReference type="Proteomes" id="UP001449657">
    <property type="component" value="Chromosome"/>
</dbReference>
<evidence type="ECO:0000313" key="2">
    <source>
        <dbReference type="Proteomes" id="UP001449657"/>
    </source>
</evidence>
<organism evidence="1 2">
    <name type="scientific">Chitinophaga caseinilytica</name>
    <dbReference type="NCBI Taxonomy" id="2267521"/>
    <lineage>
        <taxon>Bacteria</taxon>
        <taxon>Pseudomonadati</taxon>
        <taxon>Bacteroidota</taxon>
        <taxon>Chitinophagia</taxon>
        <taxon>Chitinophagales</taxon>
        <taxon>Chitinophagaceae</taxon>
        <taxon>Chitinophaga</taxon>
    </lineage>
</organism>